<feature type="domain" description="Capsule biosynthesis GfcC-like N-terminal" evidence="2">
    <location>
        <begin position="47"/>
        <end position="163"/>
    </location>
</feature>
<evidence type="ECO:0000259" key="2">
    <source>
        <dbReference type="Pfam" id="PF20616"/>
    </source>
</evidence>
<dbReference type="RefSeq" id="WP_265686518.1">
    <property type="nucleotide sequence ID" value="NZ_JAKRRX010000010.1"/>
</dbReference>
<dbReference type="Pfam" id="PF06251">
    <property type="entry name" value="Caps_syn_GfcC_C"/>
    <property type="match status" value="1"/>
</dbReference>
<keyword evidence="4" id="KW-1185">Reference proteome</keyword>
<accession>A0A9X3HPQ3</accession>
<feature type="domain" description="Capsule biosynthesis GfcC-like C-terminal" evidence="1">
    <location>
        <begin position="182"/>
        <end position="263"/>
    </location>
</feature>
<reference evidence="3" key="1">
    <citation type="submission" date="2022-02" db="EMBL/GenBank/DDBJ databases">
        <title>Vibrio sp. nov., a new bacterium isolated from Bohai sea, China.</title>
        <authorList>
            <person name="Yuan Y."/>
        </authorList>
    </citation>
    <scope>NUCLEOTIDE SEQUENCE</scope>
    <source>
        <strain evidence="3">DBSS07</strain>
    </source>
</reference>
<sequence length="268" mass="30340">MKFLNLIQVISKQGRFMNLKYGIAFFSALCLSSPTLSAETNSKLLIQIPSESITLSYPEPVRLEQVFKDTIANSKQSSPLTYPLANQIFDISKEHEAEQLKTDVLKQLNQLVAEEDTFKESAKLLIEQIKRWDVGYREKISLDYDVIRLAPSANPMLAGQYEIILPNRSNQVIVEGLLFRPGTLEIHSGYTVSDYLAEASLLSSAHRSYVWIIYPDGEFTRSGYAYWNDDQATVAPGSILFLGFNTDLEEMLELERKVVTLISMRKGL</sequence>
<proteinExistence type="predicted"/>
<evidence type="ECO:0000313" key="3">
    <source>
        <dbReference type="EMBL" id="MCW8332803.1"/>
    </source>
</evidence>
<name>A0A9X3HPQ3_9VIBR</name>
<dbReference type="EMBL" id="JAKRRX010000010">
    <property type="protein sequence ID" value="MCW8332803.1"/>
    <property type="molecule type" value="Genomic_DNA"/>
</dbReference>
<comment type="caution">
    <text evidence="3">The sequence shown here is derived from an EMBL/GenBank/DDBJ whole genome shotgun (WGS) entry which is preliminary data.</text>
</comment>
<evidence type="ECO:0000259" key="1">
    <source>
        <dbReference type="Pfam" id="PF06251"/>
    </source>
</evidence>
<evidence type="ECO:0000313" key="4">
    <source>
        <dbReference type="Proteomes" id="UP001155586"/>
    </source>
</evidence>
<dbReference type="Pfam" id="PF20616">
    <property type="entry name" value="Caps_syn_GfcC_N"/>
    <property type="match status" value="1"/>
</dbReference>
<dbReference type="Gene3D" id="3.10.560.10">
    <property type="entry name" value="Outer membrane lipoprotein wza domain like"/>
    <property type="match status" value="1"/>
</dbReference>
<dbReference type="Gene3D" id="3.10.20.700">
    <property type="match status" value="1"/>
</dbReference>
<protein>
    <submittedName>
        <fullName evidence="3">Capsule biosynthesis GfcC family protein</fullName>
    </submittedName>
</protein>
<dbReference type="Proteomes" id="UP001155586">
    <property type="component" value="Unassembled WGS sequence"/>
</dbReference>
<dbReference type="InterPro" id="IPR046459">
    <property type="entry name" value="Caps_syn_GfcC_N"/>
</dbReference>
<dbReference type="InterPro" id="IPR010425">
    <property type="entry name" value="Caps_synth_GfcC-like_C"/>
</dbReference>
<gene>
    <name evidence="3" type="ORF">MD483_03025</name>
</gene>
<dbReference type="AlphaFoldDB" id="A0A9X3HPQ3"/>
<organism evidence="3 4">
    <name type="scientific">Vibrio paucivorans</name>
    <dbReference type="NCBI Taxonomy" id="2829489"/>
    <lineage>
        <taxon>Bacteria</taxon>
        <taxon>Pseudomonadati</taxon>
        <taxon>Pseudomonadota</taxon>
        <taxon>Gammaproteobacteria</taxon>
        <taxon>Vibrionales</taxon>
        <taxon>Vibrionaceae</taxon>
        <taxon>Vibrio</taxon>
    </lineage>
</organism>